<keyword evidence="3" id="KW-0328">Glycosyltransferase</keyword>
<reference evidence="15 16" key="1">
    <citation type="submission" date="2024-09" db="EMBL/GenBank/DDBJ databases">
        <title>A chromosome-level genome assembly of Gray's grenadier anchovy, Coilia grayii.</title>
        <authorList>
            <person name="Fu Z."/>
        </authorList>
    </citation>
    <scope>NUCLEOTIDE SEQUENCE [LARGE SCALE GENOMIC DNA]</scope>
    <source>
        <strain evidence="15">G4</strain>
        <tissue evidence="15">Muscle</tissue>
    </source>
</reference>
<evidence type="ECO:0000256" key="3">
    <source>
        <dbReference type="ARBA" id="ARBA00022676"/>
    </source>
</evidence>
<evidence type="ECO:0000256" key="13">
    <source>
        <dbReference type="SAM" id="SignalP"/>
    </source>
</evidence>
<evidence type="ECO:0000259" key="14">
    <source>
        <dbReference type="Pfam" id="PF04577"/>
    </source>
</evidence>
<organism evidence="15 16">
    <name type="scientific">Coilia grayii</name>
    <name type="common">Gray's grenadier anchovy</name>
    <dbReference type="NCBI Taxonomy" id="363190"/>
    <lineage>
        <taxon>Eukaryota</taxon>
        <taxon>Metazoa</taxon>
        <taxon>Chordata</taxon>
        <taxon>Craniata</taxon>
        <taxon>Vertebrata</taxon>
        <taxon>Euteleostomi</taxon>
        <taxon>Actinopterygii</taxon>
        <taxon>Neopterygii</taxon>
        <taxon>Teleostei</taxon>
        <taxon>Clupei</taxon>
        <taxon>Clupeiformes</taxon>
        <taxon>Clupeoidei</taxon>
        <taxon>Engraulidae</taxon>
        <taxon>Coilinae</taxon>
        <taxon>Coilia</taxon>
    </lineage>
</organism>
<feature type="signal peptide" evidence="13">
    <location>
        <begin position="1"/>
        <end position="18"/>
    </location>
</feature>
<evidence type="ECO:0000313" key="15">
    <source>
        <dbReference type="EMBL" id="KAL2091396.1"/>
    </source>
</evidence>
<comment type="catalytic activity">
    <reaction evidence="11">
        <text>L-seryl-[protein] + UDP-N-acetyl-alpha-D-glucosamine = 3-O-(N-acetyl-beta-D-glucosaminyl)-L-seryl-[protein] + UDP + H(+)</text>
        <dbReference type="Rhea" id="RHEA:48904"/>
        <dbReference type="Rhea" id="RHEA-COMP:9863"/>
        <dbReference type="Rhea" id="RHEA-COMP:12251"/>
        <dbReference type="ChEBI" id="CHEBI:15378"/>
        <dbReference type="ChEBI" id="CHEBI:29999"/>
        <dbReference type="ChEBI" id="CHEBI:57705"/>
        <dbReference type="ChEBI" id="CHEBI:58223"/>
        <dbReference type="ChEBI" id="CHEBI:90838"/>
        <dbReference type="EC" id="2.4.1.255"/>
    </reaction>
</comment>
<keyword evidence="5 13" id="KW-0732">Signal</keyword>
<evidence type="ECO:0000256" key="1">
    <source>
        <dbReference type="ARBA" id="ARBA00005449"/>
    </source>
</evidence>
<comment type="catalytic activity">
    <reaction evidence="12">
        <text>L-threonyl-[protein] + UDP-N-acetyl-alpha-D-glucosamine = 3-O-(N-acetyl-beta-D-glucosaminyl)-L-threonyl-[protein] + UDP + H(+)</text>
        <dbReference type="Rhea" id="RHEA:48908"/>
        <dbReference type="Rhea" id="RHEA-COMP:11060"/>
        <dbReference type="Rhea" id="RHEA-COMP:12252"/>
        <dbReference type="ChEBI" id="CHEBI:15378"/>
        <dbReference type="ChEBI" id="CHEBI:30013"/>
        <dbReference type="ChEBI" id="CHEBI:57705"/>
        <dbReference type="ChEBI" id="CHEBI:58223"/>
        <dbReference type="ChEBI" id="CHEBI:90840"/>
        <dbReference type="EC" id="2.4.1.255"/>
    </reaction>
</comment>
<dbReference type="Pfam" id="PF04577">
    <property type="entry name" value="Glyco_transf_61"/>
    <property type="match status" value="1"/>
</dbReference>
<keyword evidence="7" id="KW-0325">Glycoprotein</keyword>
<evidence type="ECO:0000256" key="7">
    <source>
        <dbReference type="ARBA" id="ARBA00023180"/>
    </source>
</evidence>
<dbReference type="InterPro" id="IPR007657">
    <property type="entry name" value="Glycosyltransferase_61"/>
</dbReference>
<evidence type="ECO:0000256" key="12">
    <source>
        <dbReference type="ARBA" id="ARBA00049432"/>
    </source>
</evidence>
<dbReference type="PANTHER" id="PTHR20961">
    <property type="entry name" value="GLYCOSYLTRANSFERASE"/>
    <property type="match status" value="1"/>
</dbReference>
<keyword evidence="6" id="KW-0256">Endoplasmic reticulum</keyword>
<protein>
    <recommendedName>
        <fullName evidence="9">EGF domain-specific O-linked N-acetylglucosamine transferase</fullName>
        <ecNumber evidence="2">2.4.1.255</ecNumber>
    </recommendedName>
    <alternativeName>
        <fullName evidence="10">Extracellular O-linked N-acetylglucosamine transferase</fullName>
    </alternativeName>
</protein>
<dbReference type="GO" id="GO:0097363">
    <property type="term" value="F:protein O-acetylglucosaminyltransferase activity"/>
    <property type="evidence" value="ECO:0007669"/>
    <property type="project" value="UniProtKB-EC"/>
</dbReference>
<feature type="chain" id="PRO_5044765070" description="EGF domain-specific O-linked N-acetylglucosamine transferase" evidence="13">
    <location>
        <begin position="19"/>
        <end position="524"/>
    </location>
</feature>
<dbReference type="Proteomes" id="UP001591681">
    <property type="component" value="Unassembled WGS sequence"/>
</dbReference>
<keyword evidence="16" id="KW-1185">Reference proteome</keyword>
<dbReference type="PANTHER" id="PTHR20961:SF148">
    <property type="entry name" value="EGF DOMAIN-SPECIFIC O-LINKED N-ACETYLGLUCOSAMINE TRANSFERASE"/>
    <property type="match status" value="1"/>
</dbReference>
<evidence type="ECO:0000256" key="4">
    <source>
        <dbReference type="ARBA" id="ARBA00022679"/>
    </source>
</evidence>
<evidence type="ECO:0000256" key="5">
    <source>
        <dbReference type="ARBA" id="ARBA00022729"/>
    </source>
</evidence>
<evidence type="ECO:0000256" key="2">
    <source>
        <dbReference type="ARBA" id="ARBA00011970"/>
    </source>
</evidence>
<evidence type="ECO:0000256" key="11">
    <source>
        <dbReference type="ARBA" id="ARBA00048317"/>
    </source>
</evidence>
<evidence type="ECO:0000256" key="6">
    <source>
        <dbReference type="ARBA" id="ARBA00022824"/>
    </source>
</evidence>
<evidence type="ECO:0000313" key="16">
    <source>
        <dbReference type="Proteomes" id="UP001591681"/>
    </source>
</evidence>
<dbReference type="AlphaFoldDB" id="A0ABD1JX33"/>
<name>A0ABD1JX33_9TELE</name>
<comment type="function">
    <text evidence="8">Catalyzes the transfer of a single N-acetylglucosamine from UDP-GlcNAc to a serine or threonine residue in extracellular proteins resulting in their modification with a beta-linked N-acetylglucosamine (O-GlcNAc). Specifically glycosylates the Thr residue located between the fifth and sixth conserved cysteines of folded EGF-like domains.</text>
</comment>
<comment type="caution">
    <text evidence="15">The sequence shown here is derived from an EMBL/GenBank/DDBJ whole genome shotgun (WGS) entry which is preliminary data.</text>
</comment>
<sequence>MLLLLALGTVFTCTVVSTEVAEDRSHKPLLNYSSFSLPDEHIPYFLRNNREVAEVCRQDPLCPFKNALRVKHACWGYEKNCSPANRMGYPVCSTVDSGWASSVPAGQELFWKQADFGYVRERRNELKTLCKPLHPGDSSLKCASHMRFCRATNLYLDLRKPRRGHERYKEDFLQGGEIGGRCRLKAKALVAEGQHKSPLQSWFAELESYTELDFHPENDGHCDVIVERPTVFMKLDAGVNMYHHFCDFVNLYISQHLNNSFSRDINIVMWDTSFYGYGDLFEETWKAFSDYDVIHLKTYDSKRVCFRDAFFSLLPRMRYGLFYNTPLISDCRSEEGMFRAFSQHVLYRLNIPQEATTDGRVRVTLLARSTEYRRILNQQELINALKTVPSFEVRIVDYKYKDMPFLEQVRITHNSDIFIGMHGAGLTHLLFLPDWAVIFELYNCQDESCYRDLARLRGVHYVTWQKRDKVVPQDKGHHPTLGEHPKFTNYWFDVEEFMRLVLQAADHVRSHRKWPARKKQRDEL</sequence>
<dbReference type="InterPro" id="IPR049625">
    <property type="entry name" value="Glyco_transf_61_cat"/>
</dbReference>
<keyword evidence="4" id="KW-0808">Transferase</keyword>
<dbReference type="EC" id="2.4.1.255" evidence="2"/>
<dbReference type="EMBL" id="JBHFQA010000011">
    <property type="protein sequence ID" value="KAL2091396.1"/>
    <property type="molecule type" value="Genomic_DNA"/>
</dbReference>
<evidence type="ECO:0000256" key="9">
    <source>
        <dbReference type="ARBA" id="ARBA00040944"/>
    </source>
</evidence>
<comment type="similarity">
    <text evidence="1">Belongs to the glycosyltransferase 61 family.</text>
</comment>
<evidence type="ECO:0000256" key="8">
    <source>
        <dbReference type="ARBA" id="ARBA00037761"/>
    </source>
</evidence>
<feature type="domain" description="Glycosyltransferase 61 catalytic" evidence="14">
    <location>
        <begin position="322"/>
        <end position="438"/>
    </location>
</feature>
<accession>A0ABD1JX33</accession>
<proteinExistence type="inferred from homology"/>
<gene>
    <name evidence="15" type="ORF">ACEWY4_013659</name>
</gene>
<evidence type="ECO:0000256" key="10">
    <source>
        <dbReference type="ARBA" id="ARBA00042574"/>
    </source>
</evidence>